<dbReference type="PANTHER" id="PTHR13627:SF33">
    <property type="entry name" value="LICD FAMILY PROTEIN"/>
    <property type="match status" value="1"/>
</dbReference>
<dbReference type="InterPro" id="IPR052613">
    <property type="entry name" value="LicD_transferase"/>
</dbReference>
<evidence type="ECO:0000256" key="1">
    <source>
        <dbReference type="SAM" id="Phobius"/>
    </source>
</evidence>
<name>A0A3F2RM88_9STRA</name>
<evidence type="ECO:0000313" key="4">
    <source>
        <dbReference type="Proteomes" id="UP000277300"/>
    </source>
</evidence>
<dbReference type="EMBL" id="MBAD02002711">
    <property type="protein sequence ID" value="RLN45216.1"/>
    <property type="molecule type" value="Genomic_DNA"/>
</dbReference>
<organism evidence="3 4">
    <name type="scientific">Phytophthora kernoviae</name>
    <dbReference type="NCBI Taxonomy" id="325452"/>
    <lineage>
        <taxon>Eukaryota</taxon>
        <taxon>Sar</taxon>
        <taxon>Stramenopiles</taxon>
        <taxon>Oomycota</taxon>
        <taxon>Peronosporomycetes</taxon>
        <taxon>Peronosporales</taxon>
        <taxon>Peronosporaceae</taxon>
        <taxon>Phytophthora</taxon>
    </lineage>
</organism>
<sequence>MHRKLHYFSRNSPPYQSSFAMEVIRMDEKSVVVVEPRPRFDKKTYKNIHHRRALCAGATIIPIFVFALIGLMIFDIILETSIIARVPESSLLVKGQAICTPKVLNASKIEYHSSHQYYSILKKMTPLPLPVFREEFVELCDEEKQSEKLYNYCLPITGRKDTPFCETADRLDLLNLQSSKLICYASVLHMIMVEVYEELEATGNIPFLVFGSLLGAVRNGSMIPFTEDADIGFIGELAAQNTLRTALRKKGYHMFFMDIWRVCVAPTHPLAGHLYNPNLPITDNYAAPYLDLYTMKHQGNGDWDMEELEGSNDRILPDSKVRPFSQVTINGMAFDTVHDPKFFLEEAYGEDYMTPKPREEEP</sequence>
<evidence type="ECO:0008006" key="6">
    <source>
        <dbReference type="Google" id="ProtNLM"/>
    </source>
</evidence>
<dbReference type="PANTHER" id="PTHR13627">
    <property type="entry name" value="FUKUTIN RELATED PROTEIN"/>
    <property type="match status" value="1"/>
</dbReference>
<protein>
    <recommendedName>
        <fullName evidence="6">LicD family protein</fullName>
    </recommendedName>
</protein>
<proteinExistence type="predicted"/>
<dbReference type="AlphaFoldDB" id="A0A3F2RM88"/>
<dbReference type="EMBL" id="MBDO02000193">
    <property type="protein sequence ID" value="RLN60339.1"/>
    <property type="molecule type" value="Genomic_DNA"/>
</dbReference>
<evidence type="ECO:0000313" key="3">
    <source>
        <dbReference type="EMBL" id="RLN60339.1"/>
    </source>
</evidence>
<keyword evidence="1" id="KW-0472">Membrane</keyword>
<accession>A0A3F2RM88</accession>
<gene>
    <name evidence="2" type="ORF">BBJ29_005169</name>
    <name evidence="3" type="ORF">BBP00_00006040</name>
</gene>
<keyword evidence="1" id="KW-0812">Transmembrane</keyword>
<evidence type="ECO:0000313" key="2">
    <source>
        <dbReference type="EMBL" id="RLN45216.1"/>
    </source>
</evidence>
<dbReference type="OrthoDB" id="444255at2759"/>
<evidence type="ECO:0000313" key="5">
    <source>
        <dbReference type="Proteomes" id="UP000284657"/>
    </source>
</evidence>
<dbReference type="Proteomes" id="UP000277300">
    <property type="component" value="Unassembled WGS sequence"/>
</dbReference>
<comment type="caution">
    <text evidence="3">The sequence shown here is derived from an EMBL/GenBank/DDBJ whole genome shotgun (WGS) entry which is preliminary data.</text>
</comment>
<feature type="transmembrane region" description="Helical" evidence="1">
    <location>
        <begin position="53"/>
        <end position="74"/>
    </location>
</feature>
<keyword evidence="1" id="KW-1133">Transmembrane helix</keyword>
<dbReference type="Proteomes" id="UP000284657">
    <property type="component" value="Unassembled WGS sequence"/>
</dbReference>
<reference evidence="4 5" key="1">
    <citation type="submission" date="2018-07" db="EMBL/GenBank/DDBJ databases">
        <title>Genome sequencing of oomycete isolates from Chile give support for New Zealand origin for Phytophthora kernoviae and make available the first Nothophytophthora sp. genome.</title>
        <authorList>
            <person name="Studholme D.J."/>
            <person name="Sanfuentes E."/>
            <person name="Panda P."/>
            <person name="Hill R."/>
            <person name="Sambles C."/>
            <person name="Grant M."/>
            <person name="Williams N.M."/>
            <person name="Mcdougal R.L."/>
        </authorList>
    </citation>
    <scope>NUCLEOTIDE SEQUENCE [LARGE SCALE GENOMIC DNA]</scope>
    <source>
        <strain evidence="3">Chile6</strain>
        <strain evidence="2">Chile7</strain>
    </source>
</reference>